<proteinExistence type="predicted"/>
<dbReference type="RefSeq" id="WP_271731673.1">
    <property type="nucleotide sequence ID" value="NZ_JANQDF010000136.1"/>
</dbReference>
<organism evidence="1 2">
    <name type="scientific">Anabaenopsis tanganyikae CS-531</name>
    <dbReference type="NCBI Taxonomy" id="2785304"/>
    <lineage>
        <taxon>Bacteria</taxon>
        <taxon>Bacillati</taxon>
        <taxon>Cyanobacteriota</taxon>
        <taxon>Cyanophyceae</taxon>
        <taxon>Nostocales</taxon>
        <taxon>Nodulariaceae</taxon>
        <taxon>Anabaenopsis</taxon>
        <taxon>Anabaenopsis tanganyikae</taxon>
    </lineage>
</organism>
<evidence type="ECO:0000313" key="1">
    <source>
        <dbReference type="EMBL" id="MDH6106832.1"/>
    </source>
</evidence>
<keyword evidence="2" id="KW-1185">Reference proteome</keyword>
<name>A0ABT6KG17_9CYAN</name>
<reference evidence="1 2" key="1">
    <citation type="journal article" date="2023" name="J. Phycol.">
        <title>Chrysosporum ovalisporum is synonymous with the true-branching cyanobacterium Umezakia natans (Nostocales/Aphanizomenonaceae).</title>
        <authorList>
            <person name="McGregor G.B."/>
            <person name="Sendall B.C."/>
            <person name="Niiyama Y."/>
            <person name="Tuji A."/>
            <person name="Willis A."/>
        </authorList>
    </citation>
    <scope>NUCLEOTIDE SEQUENCE [LARGE SCALE GENOMIC DNA]</scope>
    <source>
        <strain evidence="1 2">CS-531</strain>
    </source>
</reference>
<dbReference type="Proteomes" id="UP001159386">
    <property type="component" value="Unassembled WGS sequence"/>
</dbReference>
<evidence type="ECO:0000313" key="2">
    <source>
        <dbReference type="Proteomes" id="UP001159386"/>
    </source>
</evidence>
<accession>A0ABT6KG17</accession>
<comment type="caution">
    <text evidence="1">The sequence shown here is derived from an EMBL/GenBank/DDBJ whole genome shotgun (WGS) entry which is preliminary data.</text>
</comment>
<protein>
    <submittedName>
        <fullName evidence="1">Uncharacterized protein</fullName>
    </submittedName>
</protein>
<sequence>MEVVRVPELKLSTSVLELTATRIGERLKQPIQVVNTMSETLLEGKWEVSYTPSPKPSPYPRLSRLDCGITEG</sequence>
<gene>
    <name evidence="1" type="ORF">NWP22_13305</name>
</gene>
<dbReference type="EMBL" id="JANQDF010000136">
    <property type="protein sequence ID" value="MDH6106832.1"/>
    <property type="molecule type" value="Genomic_DNA"/>
</dbReference>